<proteinExistence type="predicted"/>
<protein>
    <submittedName>
        <fullName evidence="3">GATA zinc finger domain-containing protein 14-like</fullName>
    </submittedName>
</protein>
<dbReference type="Pfam" id="PF15868">
    <property type="entry name" value="MBF2"/>
    <property type="match status" value="1"/>
</dbReference>
<keyword evidence="2" id="KW-1185">Reference proteome</keyword>
<evidence type="ECO:0000313" key="3">
    <source>
        <dbReference type="RefSeq" id="XP_015184396.1"/>
    </source>
</evidence>
<reference evidence="3" key="1">
    <citation type="submission" date="2025-08" db="UniProtKB">
        <authorList>
            <consortium name="RefSeq"/>
        </authorList>
    </citation>
    <scope>IDENTIFICATION</scope>
    <source>
        <tissue evidence="3">Whole body</tissue>
    </source>
</reference>
<gene>
    <name evidence="3" type="primary">LOC107070581</name>
</gene>
<accession>A0ABM1IW09</accession>
<dbReference type="Proteomes" id="UP000694924">
    <property type="component" value="Unplaced"/>
</dbReference>
<dbReference type="InterPro" id="IPR031734">
    <property type="entry name" value="MBF2"/>
</dbReference>
<sequence length="449" mass="52032">MINVRGSKIQIIFACWLIVLFMVIASHVILKLEINHDDVFVQKQVTLSDNLGKTKEENSNFRKILKEIKEFPNRKINESDINKEQNVLVTKYDELNQLQSNKIESEINLNDQTKYFSIFTKNNDIFKKPSNSNEKLTYKINEDINETNDSNDLILNRNVRSINRTEYYAQRKAVMDKFHARQREISKKYGKQYYNNTSIRKNNQTLNEMTKTFKKTNNSTLDILKVASNNTNIRSELNNKTNQYEKDTEKKRFQIYDNSIKDITNYTSILNNKINKNEENTEKKRSWISDNSLGDVTNYTLSSNHNCTNLIVHGNYLNQNQLTISCLENRNEMIVKKLNDTLSSRPIRATNGELIWGTCNGTLVYEHNFSLNINGPSILETDVEIIVDGPLCITCITILPYNDTKEDVTKVSGGEGFSHVTIKFKNSENKGFSYKIRIFAVVKRDDNCS</sequence>
<evidence type="ECO:0000313" key="2">
    <source>
        <dbReference type="Proteomes" id="UP000694924"/>
    </source>
</evidence>
<organism evidence="2 3">
    <name type="scientific">Polistes dominula</name>
    <name type="common">European paper wasp</name>
    <name type="synonym">Vespa dominula</name>
    <dbReference type="NCBI Taxonomy" id="743375"/>
    <lineage>
        <taxon>Eukaryota</taxon>
        <taxon>Metazoa</taxon>
        <taxon>Ecdysozoa</taxon>
        <taxon>Arthropoda</taxon>
        <taxon>Hexapoda</taxon>
        <taxon>Insecta</taxon>
        <taxon>Pterygota</taxon>
        <taxon>Neoptera</taxon>
        <taxon>Endopterygota</taxon>
        <taxon>Hymenoptera</taxon>
        <taxon>Apocrita</taxon>
        <taxon>Aculeata</taxon>
        <taxon>Vespoidea</taxon>
        <taxon>Vespidae</taxon>
        <taxon>Polistinae</taxon>
        <taxon>Polistini</taxon>
        <taxon>Polistes</taxon>
    </lineage>
</organism>
<dbReference type="GeneID" id="107070581"/>
<keyword evidence="1" id="KW-0472">Membrane</keyword>
<evidence type="ECO:0000256" key="1">
    <source>
        <dbReference type="SAM" id="Phobius"/>
    </source>
</evidence>
<keyword evidence="1" id="KW-0812">Transmembrane</keyword>
<dbReference type="RefSeq" id="XP_015184396.1">
    <property type="nucleotide sequence ID" value="XM_015328910.1"/>
</dbReference>
<feature type="transmembrane region" description="Helical" evidence="1">
    <location>
        <begin position="12"/>
        <end position="30"/>
    </location>
</feature>
<keyword evidence="1" id="KW-1133">Transmembrane helix</keyword>
<name>A0ABM1IW09_POLDO</name>